<dbReference type="CDD" id="cd11040">
    <property type="entry name" value="CYP7_CYP8-like"/>
    <property type="match status" value="1"/>
</dbReference>
<dbReference type="PRINTS" id="PR00465">
    <property type="entry name" value="EP450IV"/>
</dbReference>
<dbReference type="InterPro" id="IPR053007">
    <property type="entry name" value="CYP450_monoxygenase_sec-met"/>
</dbReference>
<dbReference type="SUPFAM" id="SSF48264">
    <property type="entry name" value="Cytochrome P450"/>
    <property type="match status" value="1"/>
</dbReference>
<dbReference type="EMBL" id="JAZAVJ010000004">
    <property type="protein sequence ID" value="KAK7424497.1"/>
    <property type="molecule type" value="Genomic_DNA"/>
</dbReference>
<keyword evidence="8" id="KW-1185">Reference proteome</keyword>
<comment type="similarity">
    <text evidence="2 6">Belongs to the cytochrome P450 family.</text>
</comment>
<keyword evidence="6" id="KW-0349">Heme</keyword>
<name>A0ABR1HTE2_9HYPO</name>
<organism evidence="7 8">
    <name type="scientific">Neonectria punicea</name>
    <dbReference type="NCBI Taxonomy" id="979145"/>
    <lineage>
        <taxon>Eukaryota</taxon>
        <taxon>Fungi</taxon>
        <taxon>Dikarya</taxon>
        <taxon>Ascomycota</taxon>
        <taxon>Pezizomycotina</taxon>
        <taxon>Sordariomycetes</taxon>
        <taxon>Hypocreomycetidae</taxon>
        <taxon>Hypocreales</taxon>
        <taxon>Nectriaceae</taxon>
        <taxon>Neonectria</taxon>
    </lineage>
</organism>
<dbReference type="Gene3D" id="1.10.630.10">
    <property type="entry name" value="Cytochrome P450"/>
    <property type="match status" value="1"/>
</dbReference>
<reference evidence="7 8" key="1">
    <citation type="journal article" date="2025" name="Microbiol. Resour. Announc.">
        <title>Draft genome sequences for Neonectria magnoliae and Neonectria punicea, canker pathogens of Liriodendron tulipifera and Acer saccharum in West Virginia.</title>
        <authorList>
            <person name="Petronek H.M."/>
            <person name="Kasson M.T."/>
            <person name="Metheny A.M."/>
            <person name="Stauder C.M."/>
            <person name="Lovett B."/>
            <person name="Lynch S.C."/>
            <person name="Garnas J.R."/>
            <person name="Kasson L.R."/>
            <person name="Stajich J.E."/>
        </authorList>
    </citation>
    <scope>NUCLEOTIDE SEQUENCE [LARGE SCALE GENOMIC DNA]</scope>
    <source>
        <strain evidence="7 8">NRRL 64653</strain>
    </source>
</reference>
<dbReference type="InterPro" id="IPR002403">
    <property type="entry name" value="Cyt_P450_E_grp-IV"/>
</dbReference>
<evidence type="ECO:0000313" key="7">
    <source>
        <dbReference type="EMBL" id="KAK7424497.1"/>
    </source>
</evidence>
<comment type="caution">
    <text evidence="7">The sequence shown here is derived from an EMBL/GenBank/DDBJ whole genome shotgun (WGS) entry which is preliminary data.</text>
</comment>
<evidence type="ECO:0000256" key="1">
    <source>
        <dbReference type="ARBA" id="ARBA00001971"/>
    </source>
</evidence>
<dbReference type="PROSITE" id="PS00086">
    <property type="entry name" value="CYTOCHROME_P450"/>
    <property type="match status" value="1"/>
</dbReference>
<dbReference type="Proteomes" id="UP001498476">
    <property type="component" value="Unassembled WGS sequence"/>
</dbReference>
<dbReference type="Pfam" id="PF00067">
    <property type="entry name" value="p450"/>
    <property type="match status" value="1"/>
</dbReference>
<keyword evidence="4 6" id="KW-0408">Iron</keyword>
<evidence type="ECO:0000256" key="3">
    <source>
        <dbReference type="ARBA" id="ARBA00022723"/>
    </source>
</evidence>
<dbReference type="PANTHER" id="PTHR47582">
    <property type="entry name" value="P450, PUTATIVE (EUROFUNG)-RELATED"/>
    <property type="match status" value="1"/>
</dbReference>
<dbReference type="PANTHER" id="PTHR47582:SF1">
    <property type="entry name" value="P450, PUTATIVE (EUROFUNG)-RELATED"/>
    <property type="match status" value="1"/>
</dbReference>
<proteinExistence type="inferred from homology"/>
<keyword evidence="3 6" id="KW-0479">Metal-binding</keyword>
<accession>A0ABR1HTE2</accession>
<evidence type="ECO:0000256" key="4">
    <source>
        <dbReference type="ARBA" id="ARBA00023004"/>
    </source>
</evidence>
<dbReference type="InterPro" id="IPR001128">
    <property type="entry name" value="Cyt_P450"/>
</dbReference>
<evidence type="ECO:0000256" key="5">
    <source>
        <dbReference type="ARBA" id="ARBA00023033"/>
    </source>
</evidence>
<comment type="cofactor">
    <cofactor evidence="1">
        <name>heme</name>
        <dbReference type="ChEBI" id="CHEBI:30413"/>
    </cofactor>
</comment>
<sequence>MREKAGFYTRLYKEQPMPICTLPMLNGKLYVINSPSLIHSALRNNDISFDPFLTEFSKGMFGQDDRQIAIVDRVMKEVLDIVHSTLLGEPLHKLNTTTLKLLMKPLNCIQPNASVQVPNAFLWIRDNTTEAIATALFGEKNPITAEHVHHLWTFDESATLLAIGVAPNLIAPKSVAARNELNRLLLSYYEAENDQRPDVSEVIRSRAVVLRREGFSASDLAIQELLLPWVGTTNTIPTLFWLFAELFSRPDYLERVKAEIEAITTMKSGRGGRTAVIDARKLEKHCPVLHACYQETLRVYIHSVGNRRVMNDTTIQDSEGRKYLMKKGVNVQWPPMVTHFLDSVWGEDAATFNPERFLNVTAQEERIRRGAMLPFGGGRHLCPGRKFAFTEILGFVGVVALGFEVEGLALPDSEDPALGSAPRRPIWGTRSEGFTLSRRAGWEDVVWTFE</sequence>
<evidence type="ECO:0000256" key="2">
    <source>
        <dbReference type="ARBA" id="ARBA00010617"/>
    </source>
</evidence>
<gene>
    <name evidence="7" type="ORF">QQX98_000462</name>
</gene>
<dbReference type="InterPro" id="IPR017972">
    <property type="entry name" value="Cyt_P450_CS"/>
</dbReference>
<dbReference type="InterPro" id="IPR036396">
    <property type="entry name" value="Cyt_P450_sf"/>
</dbReference>
<evidence type="ECO:0000313" key="8">
    <source>
        <dbReference type="Proteomes" id="UP001498476"/>
    </source>
</evidence>
<keyword evidence="6" id="KW-0560">Oxidoreductase</keyword>
<evidence type="ECO:0000256" key="6">
    <source>
        <dbReference type="RuleBase" id="RU000461"/>
    </source>
</evidence>
<evidence type="ECO:0008006" key="9">
    <source>
        <dbReference type="Google" id="ProtNLM"/>
    </source>
</evidence>
<keyword evidence="5 6" id="KW-0503">Monooxygenase</keyword>
<protein>
    <recommendedName>
        <fullName evidence="9">Prostacyclin synthase</fullName>
    </recommendedName>
</protein>